<comment type="caution">
    <text evidence="3">The sequence shown here is derived from an EMBL/GenBank/DDBJ whole genome shotgun (WGS) entry which is preliminary data.</text>
</comment>
<dbReference type="Proteomes" id="UP001054902">
    <property type="component" value="Unassembled WGS sequence"/>
</dbReference>
<evidence type="ECO:0000259" key="2">
    <source>
        <dbReference type="PROSITE" id="PS50004"/>
    </source>
</evidence>
<dbReference type="InterPro" id="IPR035892">
    <property type="entry name" value="C2_domain_sf"/>
</dbReference>
<protein>
    <recommendedName>
        <fullName evidence="2">C2 domain-containing protein</fullName>
    </recommendedName>
</protein>
<dbReference type="EMBL" id="BLLK01000020">
    <property type="protein sequence ID" value="GFH45084.1"/>
    <property type="molecule type" value="Genomic_DNA"/>
</dbReference>
<evidence type="ECO:0000313" key="3">
    <source>
        <dbReference type="EMBL" id="GFH45084.1"/>
    </source>
</evidence>
<keyword evidence="4" id="KW-1185">Reference proteome</keyword>
<feature type="domain" description="C2" evidence="2">
    <location>
        <begin position="290"/>
        <end position="414"/>
    </location>
</feature>
<dbReference type="Pfam" id="PF00168">
    <property type="entry name" value="C2"/>
    <property type="match status" value="2"/>
</dbReference>
<proteinExistence type="predicted"/>
<keyword evidence="1" id="KW-1133">Transmembrane helix</keyword>
<keyword evidence="1" id="KW-0812">Transmembrane</keyword>
<dbReference type="InterPro" id="IPR000008">
    <property type="entry name" value="C2_dom"/>
</dbReference>
<gene>
    <name evidence="3" type="ORF">CTEN210_01558</name>
</gene>
<evidence type="ECO:0000313" key="4">
    <source>
        <dbReference type="Proteomes" id="UP001054902"/>
    </source>
</evidence>
<dbReference type="AlphaFoldDB" id="A0AAD3CG90"/>
<dbReference type="CDD" id="cd00030">
    <property type="entry name" value="C2"/>
    <property type="match status" value="1"/>
</dbReference>
<dbReference type="SMART" id="SM00239">
    <property type="entry name" value="C2"/>
    <property type="match status" value="2"/>
</dbReference>
<reference evidence="3 4" key="1">
    <citation type="journal article" date="2021" name="Sci. Rep.">
        <title>The genome of the diatom Chaetoceros tenuissimus carries an ancient integrated fragment of an extant virus.</title>
        <authorList>
            <person name="Hongo Y."/>
            <person name="Kimura K."/>
            <person name="Takaki Y."/>
            <person name="Yoshida Y."/>
            <person name="Baba S."/>
            <person name="Kobayashi G."/>
            <person name="Nagasaki K."/>
            <person name="Hano T."/>
            <person name="Tomaru Y."/>
        </authorList>
    </citation>
    <scope>NUCLEOTIDE SEQUENCE [LARGE SCALE GENOMIC DNA]</scope>
    <source>
        <strain evidence="3 4">NIES-3715</strain>
    </source>
</reference>
<evidence type="ECO:0000256" key="1">
    <source>
        <dbReference type="SAM" id="Phobius"/>
    </source>
</evidence>
<sequence>MPDVSKDKKIVLGELIGATDLALTNEVPLSSLHPFVIASLIEKNGEERVLQRTKRRKETDNPIWCVEHRCFFLIEINTDLSKCTDDRVLFDVRSKDSMDPFRCSRFGIQSLSLRDIYKICEDQSEERIELQLESPVSTKSKKILCRSNTPSSKEAFDVTKVQPMNDSTKSVQSTKSKNLLAVRFRFATSKDLAFMEELAEQPKQGKIVSILSEATKNIHRTFGLEDKEVLASEQSTNDLRISNYANVFAKKTIRGKDGVRRNRVQPYFDPKRENETTYLSEKELESAMFESSTEWIQCGTRTEASLGKVYLEILQCEGLPNMDSGEVIGNKTDAFVTVVYEESLVQTDVIDDRLSPIWPSWSKRAFIFNMHHPYSQVFVAVNDFDVGNSPHDGIGRIAINMNHFKSDVVYTLKYNIHPAANVYDRDGLGSITIRLRKEIYDEKKFLLAALQPMPKLHVNMKCEKTLPVANFALYGEHNEDKYDIQLLKSYVYEMLDLKRDMKYVVKDSLSSLVMWRGQVKISEKVYLPIHSMIAFTVGTYVIERPHLLPSCFFLTLAWIMLASMTYRHCHPSPWHHTVNFTDYFHMLTERGAPERKMEIRKSYNKNEIEKFICNWEHRLKTDYDASWKEWELQLEMDRIGCEDLNTEEKKTISTDPYALAYEQLKPRLFPIQKRLRGYCDIIRTIKSVTTWEESLISFWITFTFLAIGIILLIIPAVAIIHWILRVIVWVGMGPWFRLYTELKVMMESGPGTVDPLQLNNKKDRENHHKRTFSQIHRKFKEQYKDARKKGEEALKMKAMRVFRFGKYIAKVPRKYSAKHYDYPLPDSYAKHIALAPFPEPKNITVVGAQYLQGEMIPLTEDEAKEIEVEKKQLSTFATENKDQSMGGKRNIESSLLEPLLEGTEVEYDSSDEDLNIFLSFDSSSAESKFADGKSDVRMKLVHSNTDSTNESDTDTSIEEYGIEVIACEKLRSTLIQHGDNTEKESGIEMEMIYST</sequence>
<dbReference type="Gene3D" id="2.60.40.150">
    <property type="entry name" value="C2 domain"/>
    <property type="match status" value="1"/>
</dbReference>
<feature type="transmembrane region" description="Helical" evidence="1">
    <location>
        <begin position="695"/>
        <end position="714"/>
    </location>
</feature>
<name>A0AAD3CG90_9STRA</name>
<dbReference type="PROSITE" id="PS50004">
    <property type="entry name" value="C2"/>
    <property type="match status" value="1"/>
</dbReference>
<keyword evidence="1" id="KW-0472">Membrane</keyword>
<feature type="transmembrane region" description="Helical" evidence="1">
    <location>
        <begin position="720"/>
        <end position="739"/>
    </location>
</feature>
<accession>A0AAD3CG90</accession>
<dbReference type="SUPFAM" id="SSF49562">
    <property type="entry name" value="C2 domain (Calcium/lipid-binding domain, CaLB)"/>
    <property type="match status" value="2"/>
</dbReference>
<organism evidence="3 4">
    <name type="scientific">Chaetoceros tenuissimus</name>
    <dbReference type="NCBI Taxonomy" id="426638"/>
    <lineage>
        <taxon>Eukaryota</taxon>
        <taxon>Sar</taxon>
        <taxon>Stramenopiles</taxon>
        <taxon>Ochrophyta</taxon>
        <taxon>Bacillariophyta</taxon>
        <taxon>Coscinodiscophyceae</taxon>
        <taxon>Chaetocerotophycidae</taxon>
        <taxon>Chaetocerotales</taxon>
        <taxon>Chaetocerotaceae</taxon>
        <taxon>Chaetoceros</taxon>
    </lineage>
</organism>